<dbReference type="GO" id="GO:0003676">
    <property type="term" value="F:nucleic acid binding"/>
    <property type="evidence" value="ECO:0007669"/>
    <property type="project" value="InterPro"/>
</dbReference>
<evidence type="ECO:0000313" key="4">
    <source>
        <dbReference type="Proteomes" id="UP000007875"/>
    </source>
</evidence>
<dbReference type="GeneTree" id="ENSGT00410000025698"/>
<dbReference type="InParanoid" id="H2YLR1"/>
<feature type="compositionally biased region" description="Polar residues" evidence="1">
    <location>
        <begin position="139"/>
        <end position="149"/>
    </location>
</feature>
<reference evidence="3" key="3">
    <citation type="submission" date="2025-09" db="UniProtKB">
        <authorList>
            <consortium name="Ensembl"/>
        </authorList>
    </citation>
    <scope>IDENTIFICATION</scope>
</reference>
<name>H2YLR1_CIOSA</name>
<dbReference type="Proteomes" id="UP000007875">
    <property type="component" value="Unassembled WGS sequence"/>
</dbReference>
<dbReference type="SMART" id="SM00443">
    <property type="entry name" value="G_patch"/>
    <property type="match status" value="1"/>
</dbReference>
<evidence type="ECO:0000313" key="3">
    <source>
        <dbReference type="Ensembl" id="ENSCSAVP00000006263.1"/>
    </source>
</evidence>
<dbReference type="InterPro" id="IPR000467">
    <property type="entry name" value="G_patch_dom"/>
</dbReference>
<dbReference type="STRING" id="51511.ENSCSAVP00000006263"/>
<evidence type="ECO:0000256" key="1">
    <source>
        <dbReference type="SAM" id="MobiDB-lite"/>
    </source>
</evidence>
<dbReference type="Pfam" id="PF01585">
    <property type="entry name" value="G-patch"/>
    <property type="match status" value="1"/>
</dbReference>
<feature type="region of interest" description="Disordered" evidence="1">
    <location>
        <begin position="135"/>
        <end position="164"/>
    </location>
</feature>
<feature type="domain" description="G-patch" evidence="2">
    <location>
        <begin position="276"/>
        <end position="319"/>
    </location>
</feature>
<proteinExistence type="predicted"/>
<reference evidence="3" key="2">
    <citation type="submission" date="2025-08" db="UniProtKB">
        <authorList>
            <consortium name="Ensembl"/>
        </authorList>
    </citation>
    <scope>IDENTIFICATION</scope>
</reference>
<sequence length="319" mass="36034">MEELVQDLTSALEESELKIEVDHESPQHELFRKRRIRKRRPMPTDASSIYTCTETWSDESSTNVKSAVSVVCERRLSGSDTESGFLLPVTKVRRHRRKKSKKMETETNSTKLLKCKMDCNSNSTTAPYMDHKQDIESGISGSDESNGDISAQDGDDEMTDFYSEPGGSVCGVPSIIPWWEEETIDETKLRCIINGAMPHLSETAQKGFHSRINRLPGMAARSIRRGRRRYKQKKPGERVFNNAEAPRQEMKNYKRRKTEGFMETELAAVPSIPLPNTNKGHKMLVSMGWSPGEGLGINGHGMQNPVLATRRQKRRGFGS</sequence>
<reference evidence="4" key="1">
    <citation type="submission" date="2003-08" db="EMBL/GenBank/DDBJ databases">
        <authorList>
            <person name="Birren B."/>
            <person name="Nusbaum C."/>
            <person name="Abebe A."/>
            <person name="Abouelleil A."/>
            <person name="Adekoya E."/>
            <person name="Ait-zahra M."/>
            <person name="Allen N."/>
            <person name="Allen T."/>
            <person name="An P."/>
            <person name="Anderson M."/>
            <person name="Anderson S."/>
            <person name="Arachchi H."/>
            <person name="Armbruster J."/>
            <person name="Bachantsang P."/>
            <person name="Baldwin J."/>
            <person name="Barry A."/>
            <person name="Bayul T."/>
            <person name="Blitshsteyn B."/>
            <person name="Bloom T."/>
            <person name="Blye J."/>
            <person name="Boguslavskiy L."/>
            <person name="Borowsky M."/>
            <person name="Boukhgalter B."/>
            <person name="Brunache A."/>
            <person name="Butler J."/>
            <person name="Calixte N."/>
            <person name="Calvo S."/>
            <person name="Camarata J."/>
            <person name="Campo K."/>
            <person name="Chang J."/>
            <person name="Cheshatsang Y."/>
            <person name="Citroen M."/>
            <person name="Collymore A."/>
            <person name="Considine T."/>
            <person name="Cook A."/>
            <person name="Cooke P."/>
            <person name="Corum B."/>
            <person name="Cuomo C."/>
            <person name="David R."/>
            <person name="Dawoe T."/>
            <person name="Degray S."/>
            <person name="Dodge S."/>
            <person name="Dooley K."/>
            <person name="Dorje P."/>
            <person name="Dorjee K."/>
            <person name="Dorris L."/>
            <person name="Duffey N."/>
            <person name="Dupes A."/>
            <person name="Elkins T."/>
            <person name="Engels R."/>
            <person name="Erickson J."/>
            <person name="Farina A."/>
            <person name="Faro S."/>
            <person name="Ferreira P."/>
            <person name="Fischer H."/>
            <person name="Fitzgerald M."/>
            <person name="Foley K."/>
            <person name="Gage D."/>
            <person name="Galagan J."/>
            <person name="Gearin G."/>
            <person name="Gnerre S."/>
            <person name="Gnirke A."/>
            <person name="Goyette A."/>
            <person name="Graham J."/>
            <person name="Grandbois E."/>
            <person name="Gyaltsen K."/>
            <person name="Hafez N."/>
            <person name="Hagopian D."/>
            <person name="Hagos B."/>
            <person name="Hall J."/>
            <person name="Hatcher B."/>
            <person name="Heller A."/>
            <person name="Higgins H."/>
            <person name="Honan T."/>
            <person name="Horn A."/>
            <person name="Houde N."/>
            <person name="Hughes L."/>
            <person name="Hulme W."/>
            <person name="Husby E."/>
            <person name="Iliev I."/>
            <person name="Jaffe D."/>
            <person name="Jones C."/>
            <person name="Kamal M."/>
            <person name="Kamat A."/>
            <person name="Kamvysselis M."/>
            <person name="Karlsson E."/>
            <person name="Kells C."/>
            <person name="Kieu A."/>
            <person name="Kisner P."/>
            <person name="Kodira C."/>
            <person name="Kulbokas E."/>
            <person name="Labutti K."/>
            <person name="Lama D."/>
            <person name="Landers T."/>
            <person name="Leger J."/>
            <person name="Levine S."/>
            <person name="Lewis D."/>
            <person name="Lewis T."/>
            <person name="Lindblad-toh K."/>
            <person name="Liu X."/>
            <person name="Lokyitsang T."/>
            <person name="Lokyitsang Y."/>
            <person name="Lucien O."/>
            <person name="Lui A."/>
            <person name="Ma L.J."/>
            <person name="Mabbitt R."/>
            <person name="Macdonald J."/>
            <person name="Maclean C."/>
            <person name="Major J."/>
            <person name="Manning J."/>
            <person name="Marabella R."/>
            <person name="Maru K."/>
            <person name="Matthews C."/>
            <person name="Mauceli E."/>
            <person name="Mccarthy M."/>
            <person name="Mcdonough S."/>
            <person name="Mcghee T."/>
            <person name="Meldrim J."/>
            <person name="Meneus L."/>
            <person name="Mesirov J."/>
            <person name="Mihalev A."/>
            <person name="Mihova T."/>
            <person name="Mikkelsen T."/>
            <person name="Mlenga V."/>
            <person name="Moru K."/>
            <person name="Mozes J."/>
            <person name="Mulrain L."/>
            <person name="Munson G."/>
            <person name="Naylor J."/>
            <person name="Newes C."/>
            <person name="Nguyen C."/>
            <person name="Nguyen N."/>
            <person name="Nguyen T."/>
            <person name="Nicol R."/>
            <person name="Nielsen C."/>
            <person name="Nizzari M."/>
            <person name="Norbu C."/>
            <person name="Norbu N."/>
            <person name="O'donnell P."/>
            <person name="Okoawo O."/>
            <person name="O'leary S."/>
            <person name="Omotosho B."/>
            <person name="O'neill K."/>
            <person name="Osman S."/>
            <person name="Parker S."/>
            <person name="Perrin D."/>
            <person name="Phunkhang P."/>
            <person name="Piqani B."/>
            <person name="Purcell S."/>
            <person name="Rachupka T."/>
            <person name="Ramasamy U."/>
            <person name="Rameau R."/>
            <person name="Ray V."/>
            <person name="Raymond C."/>
            <person name="Retta R."/>
            <person name="Richardson S."/>
            <person name="Rise C."/>
            <person name="Rodriguez J."/>
            <person name="Rogers J."/>
            <person name="Rogov P."/>
            <person name="Rutman M."/>
            <person name="Schupbach R."/>
            <person name="Seaman C."/>
            <person name="Settipalli S."/>
            <person name="Sharpe T."/>
            <person name="Sheridan J."/>
            <person name="Sherpa N."/>
            <person name="Shi J."/>
            <person name="Smirnov S."/>
            <person name="Smith C."/>
            <person name="Sougnez C."/>
            <person name="Spencer B."/>
            <person name="Stalker J."/>
            <person name="Stange-thomann N."/>
            <person name="Stavropoulos S."/>
            <person name="Stetson K."/>
            <person name="Stone C."/>
            <person name="Stone S."/>
            <person name="Stubbs M."/>
            <person name="Talamas J."/>
            <person name="Tchuinga P."/>
            <person name="Tenzing P."/>
            <person name="Tesfaye S."/>
            <person name="Theodore J."/>
            <person name="Thoulutsang Y."/>
            <person name="Topham K."/>
            <person name="Towey S."/>
            <person name="Tsamla T."/>
            <person name="Tsomo N."/>
            <person name="Vallee D."/>
            <person name="Vassiliev H."/>
            <person name="Venkataraman V."/>
            <person name="Vinson J."/>
            <person name="Vo A."/>
            <person name="Wade C."/>
            <person name="Wang S."/>
            <person name="Wangchuk T."/>
            <person name="Wangdi T."/>
            <person name="Whittaker C."/>
            <person name="Wilkinson J."/>
            <person name="Wu Y."/>
            <person name="Wyman D."/>
            <person name="Yadav S."/>
            <person name="Yang S."/>
            <person name="Yang X."/>
            <person name="Yeager S."/>
            <person name="Yee E."/>
            <person name="Young G."/>
            <person name="Zainoun J."/>
            <person name="Zembeck L."/>
            <person name="Zimmer A."/>
            <person name="Zody M."/>
            <person name="Lander E."/>
        </authorList>
    </citation>
    <scope>NUCLEOTIDE SEQUENCE [LARGE SCALE GENOMIC DNA]</scope>
</reference>
<accession>H2YLR1</accession>
<dbReference type="AlphaFoldDB" id="H2YLR1"/>
<dbReference type="PANTHER" id="PTHR14195">
    <property type="entry name" value="G PATCH DOMAIN CONTAINING PROTEIN 2"/>
    <property type="match status" value="1"/>
</dbReference>
<keyword evidence="4" id="KW-1185">Reference proteome</keyword>
<dbReference type="HOGENOM" id="CLU_882649_0_0_1"/>
<dbReference type="Ensembl" id="ENSCSAVT00000006342.1">
    <property type="protein sequence ID" value="ENSCSAVP00000006263.1"/>
    <property type="gene ID" value="ENSCSAVG00000003744.1"/>
</dbReference>
<dbReference type="eggNOG" id="KOG0154">
    <property type="taxonomic scope" value="Eukaryota"/>
</dbReference>
<dbReference type="OMA" id="GFHSRIN"/>
<dbReference type="PROSITE" id="PS50174">
    <property type="entry name" value="G_PATCH"/>
    <property type="match status" value="1"/>
</dbReference>
<organism evidence="3 4">
    <name type="scientific">Ciona savignyi</name>
    <name type="common">Pacific transparent sea squirt</name>
    <dbReference type="NCBI Taxonomy" id="51511"/>
    <lineage>
        <taxon>Eukaryota</taxon>
        <taxon>Metazoa</taxon>
        <taxon>Chordata</taxon>
        <taxon>Tunicata</taxon>
        <taxon>Ascidiacea</taxon>
        <taxon>Phlebobranchia</taxon>
        <taxon>Cionidae</taxon>
        <taxon>Ciona</taxon>
    </lineage>
</organism>
<evidence type="ECO:0000259" key="2">
    <source>
        <dbReference type="PROSITE" id="PS50174"/>
    </source>
</evidence>
<dbReference type="InterPro" id="IPR051189">
    <property type="entry name" value="Splicing_assoc_domain"/>
</dbReference>
<protein>
    <recommendedName>
        <fullName evidence="2">G-patch domain-containing protein</fullName>
    </recommendedName>
</protein>